<name>A0A183LR63_9TREM</name>
<dbReference type="Proteomes" id="UP000277204">
    <property type="component" value="Unassembled WGS sequence"/>
</dbReference>
<sequence length="67" mass="7207">MQIKTASVAAVSASVGFNIQKEKSKILKHNTENSNQITFDGETLEDVGSFTYLGSIIDKQEGSDADV</sequence>
<protein>
    <submittedName>
        <fullName evidence="1">Uncharacterized protein</fullName>
    </submittedName>
</protein>
<dbReference type="EMBL" id="UZAI01002318">
    <property type="protein sequence ID" value="VDO70345.1"/>
    <property type="molecule type" value="Genomic_DNA"/>
</dbReference>
<reference evidence="1 2" key="1">
    <citation type="submission" date="2018-11" db="EMBL/GenBank/DDBJ databases">
        <authorList>
            <consortium name="Pathogen Informatics"/>
        </authorList>
    </citation>
    <scope>NUCLEOTIDE SEQUENCE [LARGE SCALE GENOMIC DNA]</scope>
    <source>
        <strain evidence="1 2">Zambia</strain>
    </source>
</reference>
<evidence type="ECO:0000313" key="2">
    <source>
        <dbReference type="Proteomes" id="UP000277204"/>
    </source>
</evidence>
<gene>
    <name evidence="1" type="ORF">SMRZ_LOCUS6288</name>
</gene>
<proteinExistence type="predicted"/>
<keyword evidence="2" id="KW-1185">Reference proteome</keyword>
<organism evidence="1 2">
    <name type="scientific">Schistosoma margrebowiei</name>
    <dbReference type="NCBI Taxonomy" id="48269"/>
    <lineage>
        <taxon>Eukaryota</taxon>
        <taxon>Metazoa</taxon>
        <taxon>Spiralia</taxon>
        <taxon>Lophotrochozoa</taxon>
        <taxon>Platyhelminthes</taxon>
        <taxon>Trematoda</taxon>
        <taxon>Digenea</taxon>
        <taxon>Strigeidida</taxon>
        <taxon>Schistosomatoidea</taxon>
        <taxon>Schistosomatidae</taxon>
        <taxon>Schistosoma</taxon>
    </lineage>
</organism>
<accession>A0A183LR63</accession>
<evidence type="ECO:0000313" key="1">
    <source>
        <dbReference type="EMBL" id="VDO70345.1"/>
    </source>
</evidence>
<dbReference type="AlphaFoldDB" id="A0A183LR63"/>